<sequence>MLAGVSTTIGLSLPVGYNIGVVNSPAEIIRRFCNESIYKNYGYGLSGDQMNILWPTIVSIFLVGGTIGSLTGSWFADRVGRKGGLICGLVLLVTAAALFFTTKMVNSVEVLIIGRLLVGLAAGTITCIMPMYLTELAPLHLRGAMGVMCPLGVTFGVLLAQVMSLRNVLGM</sequence>
<keyword evidence="2" id="KW-1185">Reference proteome</keyword>
<gene>
    <name evidence="1" type="ORF">MML48_5g00006574</name>
</gene>
<organism evidence="1 2">
    <name type="scientific">Holotrichia oblita</name>
    <name type="common">Chafer beetle</name>
    <dbReference type="NCBI Taxonomy" id="644536"/>
    <lineage>
        <taxon>Eukaryota</taxon>
        <taxon>Metazoa</taxon>
        <taxon>Ecdysozoa</taxon>
        <taxon>Arthropoda</taxon>
        <taxon>Hexapoda</taxon>
        <taxon>Insecta</taxon>
        <taxon>Pterygota</taxon>
        <taxon>Neoptera</taxon>
        <taxon>Endopterygota</taxon>
        <taxon>Coleoptera</taxon>
        <taxon>Polyphaga</taxon>
        <taxon>Scarabaeiformia</taxon>
        <taxon>Scarabaeidae</taxon>
        <taxon>Melolonthinae</taxon>
        <taxon>Holotrichia</taxon>
    </lineage>
</organism>
<dbReference type="EMBL" id="CM043019">
    <property type="protein sequence ID" value="KAI4461472.1"/>
    <property type="molecule type" value="Genomic_DNA"/>
</dbReference>
<keyword evidence="1" id="KW-0813">Transport</keyword>
<name>A0ACB9T3T0_HOLOL</name>
<protein>
    <submittedName>
        <fullName evidence="1">Sugar transporter</fullName>
    </submittedName>
</protein>
<evidence type="ECO:0000313" key="1">
    <source>
        <dbReference type="EMBL" id="KAI4461472.1"/>
    </source>
</evidence>
<reference evidence="1" key="1">
    <citation type="submission" date="2022-04" db="EMBL/GenBank/DDBJ databases">
        <title>Chromosome-scale genome assembly of Holotrichia oblita Faldermann.</title>
        <authorList>
            <person name="Rongchong L."/>
        </authorList>
    </citation>
    <scope>NUCLEOTIDE SEQUENCE</scope>
    <source>
        <strain evidence="1">81SQS9</strain>
    </source>
</reference>
<keyword evidence="1" id="KW-0762">Sugar transport</keyword>
<accession>A0ACB9T3T0</accession>
<evidence type="ECO:0000313" key="2">
    <source>
        <dbReference type="Proteomes" id="UP001056778"/>
    </source>
</evidence>
<comment type="caution">
    <text evidence="1">The sequence shown here is derived from an EMBL/GenBank/DDBJ whole genome shotgun (WGS) entry which is preliminary data.</text>
</comment>
<proteinExistence type="predicted"/>
<dbReference type="Proteomes" id="UP001056778">
    <property type="component" value="Chromosome 5"/>
</dbReference>